<proteinExistence type="predicted"/>
<name>A0A314ZE94_PRUYE</name>
<protein>
    <submittedName>
        <fullName evidence="1">Uncharacterized protein</fullName>
    </submittedName>
</protein>
<dbReference type="OrthoDB" id="10607146at2759"/>
<reference evidence="1 2" key="1">
    <citation type="submission" date="2018-02" db="EMBL/GenBank/DDBJ databases">
        <title>Draft genome of wild Prunus yedoensis var. nudiflora.</title>
        <authorList>
            <person name="Baek S."/>
            <person name="Kim J.-H."/>
            <person name="Choi K."/>
            <person name="Kim G.-B."/>
            <person name="Cho A."/>
            <person name="Jang H."/>
            <person name="Shin C.-H."/>
            <person name="Yu H.-J."/>
            <person name="Mun J.-H."/>
        </authorList>
    </citation>
    <scope>NUCLEOTIDE SEQUENCE [LARGE SCALE GENOMIC DNA]</scope>
    <source>
        <strain evidence="2">cv. Jeju island</strain>
        <tissue evidence="1">Leaf</tissue>
    </source>
</reference>
<dbReference type="Proteomes" id="UP000250321">
    <property type="component" value="Unassembled WGS sequence"/>
</dbReference>
<gene>
    <name evidence="1" type="ORF">Pyn_11563</name>
</gene>
<comment type="caution">
    <text evidence="1">The sequence shown here is derived from an EMBL/GenBank/DDBJ whole genome shotgun (WGS) entry which is preliminary data.</text>
</comment>
<keyword evidence="2" id="KW-1185">Reference proteome</keyword>
<evidence type="ECO:0000313" key="1">
    <source>
        <dbReference type="EMBL" id="PQQ00186.1"/>
    </source>
</evidence>
<organism evidence="1 2">
    <name type="scientific">Prunus yedoensis var. nudiflora</name>
    <dbReference type="NCBI Taxonomy" id="2094558"/>
    <lineage>
        <taxon>Eukaryota</taxon>
        <taxon>Viridiplantae</taxon>
        <taxon>Streptophyta</taxon>
        <taxon>Embryophyta</taxon>
        <taxon>Tracheophyta</taxon>
        <taxon>Spermatophyta</taxon>
        <taxon>Magnoliopsida</taxon>
        <taxon>eudicotyledons</taxon>
        <taxon>Gunneridae</taxon>
        <taxon>Pentapetalae</taxon>
        <taxon>rosids</taxon>
        <taxon>fabids</taxon>
        <taxon>Rosales</taxon>
        <taxon>Rosaceae</taxon>
        <taxon>Amygdaloideae</taxon>
        <taxon>Amygdaleae</taxon>
        <taxon>Prunus</taxon>
    </lineage>
</organism>
<accession>A0A314ZE94</accession>
<sequence>MAPLRSNLIRKQFFKNDMRDVMKSDVVAPQVGPFNFGLFPPPPPSPRKSSLITIPVIHIDMVPLRCAMLWLGKKTRIVLVLEGSLTALKSIGAKAIVQLARTLVANVFAGDDAAELSQSLWGAEVPDSLEEAASEMDTMGKMDITT</sequence>
<dbReference type="EMBL" id="PJQY01001735">
    <property type="protein sequence ID" value="PQQ00186.1"/>
    <property type="molecule type" value="Genomic_DNA"/>
</dbReference>
<evidence type="ECO:0000313" key="2">
    <source>
        <dbReference type="Proteomes" id="UP000250321"/>
    </source>
</evidence>
<dbReference type="AlphaFoldDB" id="A0A314ZE94"/>